<dbReference type="EMBL" id="PDUG01000002">
    <property type="protein sequence ID" value="PIC45873.1"/>
    <property type="molecule type" value="Genomic_DNA"/>
</dbReference>
<dbReference type="AlphaFoldDB" id="A0A2G5V254"/>
<evidence type="ECO:0000313" key="3">
    <source>
        <dbReference type="Proteomes" id="UP000230233"/>
    </source>
</evidence>
<organism evidence="2 3">
    <name type="scientific">Caenorhabditis nigoni</name>
    <dbReference type="NCBI Taxonomy" id="1611254"/>
    <lineage>
        <taxon>Eukaryota</taxon>
        <taxon>Metazoa</taxon>
        <taxon>Ecdysozoa</taxon>
        <taxon>Nematoda</taxon>
        <taxon>Chromadorea</taxon>
        <taxon>Rhabditida</taxon>
        <taxon>Rhabditina</taxon>
        <taxon>Rhabditomorpha</taxon>
        <taxon>Rhabditoidea</taxon>
        <taxon>Rhabditidae</taxon>
        <taxon>Peloderinae</taxon>
        <taxon>Caenorhabditis</taxon>
    </lineage>
</organism>
<evidence type="ECO:0000256" key="1">
    <source>
        <dbReference type="SAM" id="Phobius"/>
    </source>
</evidence>
<feature type="transmembrane region" description="Helical" evidence="1">
    <location>
        <begin position="28"/>
        <end position="46"/>
    </location>
</feature>
<keyword evidence="1" id="KW-0812">Transmembrane</keyword>
<proteinExistence type="predicted"/>
<keyword evidence="3" id="KW-1185">Reference proteome</keyword>
<protein>
    <submittedName>
        <fullName evidence="2">Uncharacterized protein</fullName>
    </submittedName>
</protein>
<dbReference type="Proteomes" id="UP000230233">
    <property type="component" value="Chromosome II"/>
</dbReference>
<keyword evidence="1" id="KW-1133">Transmembrane helix</keyword>
<sequence length="133" mass="15085">MPGEEEIEERFIEMLESQRDEASAKGSFHGAVSCFFMIWYTLLYSYEASQFSSAAFCQPFSEFFPIPFADLILSACSGFLSSSSIFAIAASIVYAVMALEAFEEASVLSTQILFARIQRYQNVRDRMRDVRFS</sequence>
<comment type="caution">
    <text evidence="2">The sequence shown here is derived from an EMBL/GenBank/DDBJ whole genome shotgun (WGS) entry which is preliminary data.</text>
</comment>
<reference evidence="3" key="1">
    <citation type="submission" date="2017-10" db="EMBL/GenBank/DDBJ databases">
        <title>Rapid genome shrinkage in a self-fertile nematode reveals novel sperm competition proteins.</title>
        <authorList>
            <person name="Yin D."/>
            <person name="Schwarz E.M."/>
            <person name="Thomas C.G."/>
            <person name="Felde R.L."/>
            <person name="Korf I.F."/>
            <person name="Cutter A.D."/>
            <person name="Schartner C.M."/>
            <person name="Ralston E.J."/>
            <person name="Meyer B.J."/>
            <person name="Haag E.S."/>
        </authorList>
    </citation>
    <scope>NUCLEOTIDE SEQUENCE [LARGE SCALE GENOMIC DNA]</scope>
    <source>
        <strain evidence="3">JU1422</strain>
    </source>
</reference>
<accession>A0A2G5V254</accession>
<feature type="transmembrane region" description="Helical" evidence="1">
    <location>
        <begin position="71"/>
        <end position="96"/>
    </location>
</feature>
<gene>
    <name evidence="2" type="primary">Cnig_chr_II.g5748</name>
    <name evidence="2" type="ORF">B9Z55_005748</name>
</gene>
<name>A0A2G5V254_9PELO</name>
<keyword evidence="1" id="KW-0472">Membrane</keyword>
<evidence type="ECO:0000313" key="2">
    <source>
        <dbReference type="EMBL" id="PIC45873.1"/>
    </source>
</evidence>